<dbReference type="GO" id="GO:1901259">
    <property type="term" value="P:chloroplast rRNA processing"/>
    <property type="evidence" value="ECO:0007669"/>
    <property type="project" value="TreeGrafter"/>
</dbReference>
<feature type="domain" description="RRM" evidence="3">
    <location>
        <begin position="94"/>
        <end position="172"/>
    </location>
</feature>
<dbReference type="Gene3D" id="3.30.70.330">
    <property type="match status" value="2"/>
</dbReference>
<keyword evidence="5" id="KW-1185">Reference proteome</keyword>
<evidence type="ECO:0000313" key="4">
    <source>
        <dbReference type="EMBL" id="KAE9598060.1"/>
    </source>
</evidence>
<dbReference type="AlphaFoldDB" id="A0A6A4P7X7"/>
<dbReference type="InterPro" id="IPR050502">
    <property type="entry name" value="Euk_RNA-bind_prot"/>
</dbReference>
<evidence type="ECO:0000256" key="1">
    <source>
        <dbReference type="ARBA" id="ARBA00022884"/>
    </source>
</evidence>
<evidence type="ECO:0000259" key="3">
    <source>
        <dbReference type="PROSITE" id="PS50102"/>
    </source>
</evidence>
<dbReference type="PANTHER" id="PTHR48025">
    <property type="entry name" value="OS02G0815200 PROTEIN"/>
    <property type="match status" value="1"/>
</dbReference>
<accession>A0A6A4P7X7</accession>
<dbReference type="GO" id="GO:0009535">
    <property type="term" value="C:chloroplast thylakoid membrane"/>
    <property type="evidence" value="ECO:0007669"/>
    <property type="project" value="TreeGrafter"/>
</dbReference>
<dbReference type="Pfam" id="PF00076">
    <property type="entry name" value="RRM_1"/>
    <property type="match status" value="2"/>
</dbReference>
<dbReference type="PROSITE" id="PS50102">
    <property type="entry name" value="RRM"/>
    <property type="match status" value="2"/>
</dbReference>
<dbReference type="OrthoDB" id="439808at2759"/>
<dbReference type="InterPro" id="IPR035979">
    <property type="entry name" value="RBD_domain_sf"/>
</dbReference>
<proteinExistence type="predicted"/>
<protein>
    <submittedName>
        <fullName evidence="4">Putative RNA recognition motif domain-containing protein</fullName>
    </submittedName>
</protein>
<dbReference type="InterPro" id="IPR012677">
    <property type="entry name" value="Nucleotide-bd_a/b_plait_sf"/>
</dbReference>
<dbReference type="Proteomes" id="UP000447434">
    <property type="component" value="Chromosome 15"/>
</dbReference>
<gene>
    <name evidence="4" type="ORF">Lalb_Chr15g0076541</name>
</gene>
<dbReference type="SMART" id="SM00360">
    <property type="entry name" value="RRM"/>
    <property type="match status" value="2"/>
</dbReference>
<organism evidence="4 5">
    <name type="scientific">Lupinus albus</name>
    <name type="common">White lupine</name>
    <name type="synonym">Lupinus termis</name>
    <dbReference type="NCBI Taxonomy" id="3870"/>
    <lineage>
        <taxon>Eukaryota</taxon>
        <taxon>Viridiplantae</taxon>
        <taxon>Streptophyta</taxon>
        <taxon>Embryophyta</taxon>
        <taxon>Tracheophyta</taxon>
        <taxon>Spermatophyta</taxon>
        <taxon>Magnoliopsida</taxon>
        <taxon>eudicotyledons</taxon>
        <taxon>Gunneridae</taxon>
        <taxon>Pentapetalae</taxon>
        <taxon>rosids</taxon>
        <taxon>fabids</taxon>
        <taxon>Fabales</taxon>
        <taxon>Fabaceae</taxon>
        <taxon>Papilionoideae</taxon>
        <taxon>50 kb inversion clade</taxon>
        <taxon>genistoids sensu lato</taxon>
        <taxon>core genistoids</taxon>
        <taxon>Genisteae</taxon>
        <taxon>Lupinus</taxon>
    </lineage>
</organism>
<keyword evidence="1 2" id="KW-0694">RNA-binding</keyword>
<comment type="caution">
    <text evidence="4">The sequence shown here is derived from an EMBL/GenBank/DDBJ whole genome shotgun (WGS) entry which is preliminary data.</text>
</comment>
<dbReference type="SUPFAM" id="SSF54928">
    <property type="entry name" value="RNA-binding domain, RBD"/>
    <property type="match status" value="2"/>
</dbReference>
<evidence type="ECO:0000256" key="2">
    <source>
        <dbReference type="PROSITE-ProRule" id="PRU00176"/>
    </source>
</evidence>
<dbReference type="PANTHER" id="PTHR48025:SF7">
    <property type="entry name" value="RNA-BINDING (RRM_RBD_RNP MOTIFS) FAMILY PROTEIN"/>
    <property type="match status" value="1"/>
</dbReference>
<feature type="domain" description="RRM" evidence="3">
    <location>
        <begin position="197"/>
        <end position="274"/>
    </location>
</feature>
<dbReference type="EMBL" id="WOCE01000015">
    <property type="protein sequence ID" value="KAE9598060.1"/>
    <property type="molecule type" value="Genomic_DNA"/>
</dbReference>
<name>A0A6A4P7X7_LUPAL</name>
<evidence type="ECO:0000313" key="5">
    <source>
        <dbReference type="Proteomes" id="UP000447434"/>
    </source>
</evidence>
<sequence length="277" mass="31517">MNSHSHVKKFRVKNCDAKVELKKMAANASLSLCFNYCLLKNKPQFVTFSKRRVSFSPVPIEFRSNARVCTALAAEHVNDDVSEDDEHWMQPRPTEVYVCNLPRKIDSEYLLELFRPHGNVLNVEVCRNAETGESKGCAYVTLESINSARNAVSALDGLDVGGREMRVRFSVEMNRRGKNRKTMNSSPKKVIYYEAPHQLYVGNLPKHVRPEELRHLFVRFGTVASLRIFVDKKEEISRVYAFVSFVSERERDAAMSINGIAFGGRTLVLRQQGDGKV</sequence>
<reference evidence="5" key="1">
    <citation type="journal article" date="2020" name="Nat. Commun.">
        <title>Genome sequence of the cluster root forming white lupin.</title>
        <authorList>
            <person name="Hufnagel B."/>
            <person name="Marques A."/>
            <person name="Soriano A."/>
            <person name="Marques L."/>
            <person name="Divol F."/>
            <person name="Doumas P."/>
            <person name="Sallet E."/>
            <person name="Mancinotti D."/>
            <person name="Carrere S."/>
            <person name="Marande W."/>
            <person name="Arribat S."/>
            <person name="Keller J."/>
            <person name="Huneau C."/>
            <person name="Blein T."/>
            <person name="Aime D."/>
            <person name="Laguerre M."/>
            <person name="Taylor J."/>
            <person name="Schubert V."/>
            <person name="Nelson M."/>
            <person name="Geu-Flores F."/>
            <person name="Crespi M."/>
            <person name="Gallardo-Guerrero K."/>
            <person name="Delaux P.-M."/>
            <person name="Salse J."/>
            <person name="Berges H."/>
            <person name="Guyot R."/>
            <person name="Gouzy J."/>
            <person name="Peret B."/>
        </authorList>
    </citation>
    <scope>NUCLEOTIDE SEQUENCE [LARGE SCALE GENOMIC DNA]</scope>
    <source>
        <strain evidence="5">cv. Amiga</strain>
    </source>
</reference>
<dbReference type="InterPro" id="IPR000504">
    <property type="entry name" value="RRM_dom"/>
</dbReference>
<dbReference type="GO" id="GO:0003729">
    <property type="term" value="F:mRNA binding"/>
    <property type="evidence" value="ECO:0007669"/>
    <property type="project" value="TreeGrafter"/>
</dbReference>